<dbReference type="GO" id="GO:0050661">
    <property type="term" value="F:NADP binding"/>
    <property type="evidence" value="ECO:0007669"/>
    <property type="project" value="InterPro"/>
</dbReference>
<evidence type="ECO:0000256" key="1">
    <source>
        <dbReference type="ARBA" id="ARBA00023002"/>
    </source>
</evidence>
<evidence type="ECO:0000259" key="2">
    <source>
        <dbReference type="Pfam" id="PF03446"/>
    </source>
</evidence>
<dbReference type="OrthoDB" id="9786703at2"/>
<dbReference type="Gene3D" id="1.10.1040.10">
    <property type="entry name" value="N-(1-d-carboxylethyl)-l-norvaline Dehydrogenase, domain 2"/>
    <property type="match status" value="1"/>
</dbReference>
<dbReference type="PANTHER" id="PTHR43580:SF2">
    <property type="entry name" value="CYTOKINE-LIKE NUCLEAR FACTOR N-PAC"/>
    <property type="match status" value="1"/>
</dbReference>
<accession>A0A1D7QCD0</accession>
<keyword evidence="1" id="KW-0560">Oxidoreductase</keyword>
<protein>
    <submittedName>
        <fullName evidence="4">3-hydroxyisobutyrate dehydrogenase</fullName>
    </submittedName>
</protein>
<dbReference type="Pfam" id="PF21761">
    <property type="entry name" value="RedAm-like_C"/>
    <property type="match status" value="1"/>
</dbReference>
<organism evidence="4 5">
    <name type="scientific">Pedobacter steynii</name>
    <dbReference type="NCBI Taxonomy" id="430522"/>
    <lineage>
        <taxon>Bacteria</taxon>
        <taxon>Pseudomonadati</taxon>
        <taxon>Bacteroidota</taxon>
        <taxon>Sphingobacteriia</taxon>
        <taxon>Sphingobacteriales</taxon>
        <taxon>Sphingobacteriaceae</taxon>
        <taxon>Pedobacter</taxon>
    </lineage>
</organism>
<dbReference type="Proteomes" id="UP000094313">
    <property type="component" value="Chromosome"/>
</dbReference>
<dbReference type="SUPFAM" id="SSF51735">
    <property type="entry name" value="NAD(P)-binding Rossmann-fold domains"/>
    <property type="match status" value="1"/>
</dbReference>
<dbReference type="RefSeq" id="WP_069377993.1">
    <property type="nucleotide sequence ID" value="NZ_CP017141.1"/>
</dbReference>
<dbReference type="KEGG" id="psty:BFS30_03465"/>
<dbReference type="InterPro" id="IPR006115">
    <property type="entry name" value="6PGDH_NADP-bd"/>
</dbReference>
<name>A0A1D7QCD0_9SPHI</name>
<dbReference type="EMBL" id="CP017141">
    <property type="protein sequence ID" value="AOM76297.1"/>
    <property type="molecule type" value="Genomic_DNA"/>
</dbReference>
<dbReference type="PIRSF" id="PIRSF000103">
    <property type="entry name" value="HIBADH"/>
    <property type="match status" value="1"/>
</dbReference>
<dbReference type="InterPro" id="IPR036291">
    <property type="entry name" value="NAD(P)-bd_dom_sf"/>
</dbReference>
<dbReference type="GO" id="GO:0016491">
    <property type="term" value="F:oxidoreductase activity"/>
    <property type="evidence" value="ECO:0007669"/>
    <property type="project" value="UniProtKB-KW"/>
</dbReference>
<dbReference type="InterPro" id="IPR015815">
    <property type="entry name" value="HIBADH-related"/>
</dbReference>
<dbReference type="InterPro" id="IPR048666">
    <property type="entry name" value="RedAm-like_C"/>
</dbReference>
<evidence type="ECO:0000259" key="3">
    <source>
        <dbReference type="Pfam" id="PF21761"/>
    </source>
</evidence>
<dbReference type="Pfam" id="PF03446">
    <property type="entry name" value="NAD_binding_2"/>
    <property type="match status" value="1"/>
</dbReference>
<feature type="domain" description="6-phosphogluconate dehydrogenase NADP-binding" evidence="2">
    <location>
        <begin position="8"/>
        <end position="165"/>
    </location>
</feature>
<dbReference type="AlphaFoldDB" id="A0A1D7QCD0"/>
<evidence type="ECO:0000313" key="4">
    <source>
        <dbReference type="EMBL" id="AOM76297.1"/>
    </source>
</evidence>
<sequence>MTTENNNKVTVIGLGSMGTTLARLLLNKGYQVTVWNRSSGRAKDLIPEGAIEAKDISTAIAASPLIVICVYNYEATRQILDNSEVGTLLSGKLLLQLSTISPREAVESEIWAKGHGAIYLNGGIQAAPTQMGKADTPILISGNQEAYHLAEPVLNVFGGAISYLGEKIAASPTVDLATLSYIYGASIGFFHGARIIESQGLSVADYGDIVAGISPSFGAFLKHEGNMIHTDNYAITESPLRISVEATARLEQTALEAGINTEFPAFAAGLFKKAHLSGYGDQEVAAMIKVLRTQ</sequence>
<gene>
    <name evidence="4" type="ORF">BFS30_03465</name>
</gene>
<keyword evidence="5" id="KW-1185">Reference proteome</keyword>
<proteinExistence type="predicted"/>
<evidence type="ECO:0000313" key="5">
    <source>
        <dbReference type="Proteomes" id="UP000094313"/>
    </source>
</evidence>
<dbReference type="PANTHER" id="PTHR43580">
    <property type="entry name" value="OXIDOREDUCTASE GLYR1-RELATED"/>
    <property type="match status" value="1"/>
</dbReference>
<feature type="domain" description="NADPH-dependent reductive aminase-like C-terminal" evidence="3">
    <location>
        <begin position="173"/>
        <end position="292"/>
    </location>
</feature>
<dbReference type="Gene3D" id="3.40.50.720">
    <property type="entry name" value="NAD(P)-binding Rossmann-like Domain"/>
    <property type="match status" value="1"/>
</dbReference>
<dbReference type="InterPro" id="IPR013328">
    <property type="entry name" value="6PGD_dom2"/>
</dbReference>
<dbReference type="InterPro" id="IPR051265">
    <property type="entry name" value="HIBADH-related_NP60_sf"/>
</dbReference>
<reference evidence="4 5" key="1">
    <citation type="submission" date="2016-08" db="EMBL/GenBank/DDBJ databases">
        <authorList>
            <person name="Seilhamer J.J."/>
        </authorList>
    </citation>
    <scope>NUCLEOTIDE SEQUENCE [LARGE SCALE GENOMIC DNA]</scope>
    <source>
        <strain evidence="4 5">DX4</strain>
    </source>
</reference>